<proteinExistence type="predicted"/>
<keyword evidence="2" id="KW-1185">Reference proteome</keyword>
<comment type="caution">
    <text evidence="1">The sequence shown here is derived from an EMBL/GenBank/DDBJ whole genome shotgun (WGS) entry which is preliminary data.</text>
</comment>
<evidence type="ECO:0000313" key="2">
    <source>
        <dbReference type="Proteomes" id="UP000517916"/>
    </source>
</evidence>
<reference evidence="1 2" key="1">
    <citation type="submission" date="2020-08" db="EMBL/GenBank/DDBJ databases">
        <title>Genomic Encyclopedia of Archaeal and Bacterial Type Strains, Phase II (KMG-II): from individual species to whole genera.</title>
        <authorList>
            <person name="Goeker M."/>
        </authorList>
    </citation>
    <scope>NUCLEOTIDE SEQUENCE [LARGE SCALE GENOMIC DNA]</scope>
    <source>
        <strain evidence="1 2">DSM 43850</strain>
    </source>
</reference>
<dbReference type="EMBL" id="JACJID010000011">
    <property type="protein sequence ID" value="MBA8932187.1"/>
    <property type="molecule type" value="Genomic_DNA"/>
</dbReference>
<sequence>MFQTTANYLRNRHLGARMNWSQQDVTGAQELQLPVLADASRHQQSYLKRATPLEHAPHGACGA</sequence>
<organism evidence="1 2">
    <name type="scientific">Kutzneria viridogrisea</name>
    <dbReference type="NCBI Taxonomy" id="47990"/>
    <lineage>
        <taxon>Bacteria</taxon>
        <taxon>Bacillati</taxon>
        <taxon>Actinomycetota</taxon>
        <taxon>Actinomycetes</taxon>
        <taxon>Pseudonocardiales</taxon>
        <taxon>Pseudonocardiaceae</taxon>
        <taxon>Kutzneria</taxon>
    </lineage>
</organism>
<gene>
    <name evidence="1" type="ORF">BC739_009446</name>
</gene>
<dbReference type="Proteomes" id="UP000517916">
    <property type="component" value="Unassembled WGS sequence"/>
</dbReference>
<name>A0ABR6BZ56_9PSEU</name>
<evidence type="ECO:0000313" key="1">
    <source>
        <dbReference type="EMBL" id="MBA8932187.1"/>
    </source>
</evidence>
<protein>
    <submittedName>
        <fullName evidence="1">Uncharacterized protein</fullName>
    </submittedName>
</protein>
<accession>A0ABR6BZ56</accession>